<keyword evidence="3" id="KW-1185">Reference proteome</keyword>
<name>A0A4Y2AX44_ARAVE</name>
<accession>A0A4Y2AX44</accession>
<feature type="region of interest" description="Disordered" evidence="1">
    <location>
        <begin position="117"/>
        <end position="141"/>
    </location>
</feature>
<sequence length="196" mass="21904">MRITILLRPPPPLKTSLRRCTSSKLENRFTLSKLFIRGKSHMVRDQENTLVAVVPECNVWTEHQEQERIRRPTHVKPAKYPVPAAENRGSPSTERQLPKTLHAGLASLLRSCQTILPVAPPTGANDSPRTQQGGGKNSRQVREVILAEKSISEGRGEFTPLRMPYYGGVGPARREAKGSFEQKTILRNEVGDGFLF</sequence>
<evidence type="ECO:0000313" key="3">
    <source>
        <dbReference type="Proteomes" id="UP000499080"/>
    </source>
</evidence>
<protein>
    <submittedName>
        <fullName evidence="2">Uncharacterized protein</fullName>
    </submittedName>
</protein>
<reference evidence="2 3" key="1">
    <citation type="journal article" date="2019" name="Sci. Rep.">
        <title>Orb-weaving spider Araneus ventricosus genome elucidates the spidroin gene catalogue.</title>
        <authorList>
            <person name="Kono N."/>
            <person name="Nakamura H."/>
            <person name="Ohtoshi R."/>
            <person name="Moran D.A.P."/>
            <person name="Shinohara A."/>
            <person name="Yoshida Y."/>
            <person name="Fujiwara M."/>
            <person name="Mori M."/>
            <person name="Tomita M."/>
            <person name="Arakawa K."/>
        </authorList>
    </citation>
    <scope>NUCLEOTIDE SEQUENCE [LARGE SCALE GENOMIC DNA]</scope>
</reference>
<dbReference type="AlphaFoldDB" id="A0A4Y2AX44"/>
<organism evidence="2 3">
    <name type="scientific">Araneus ventricosus</name>
    <name type="common">Orbweaver spider</name>
    <name type="synonym">Epeira ventricosa</name>
    <dbReference type="NCBI Taxonomy" id="182803"/>
    <lineage>
        <taxon>Eukaryota</taxon>
        <taxon>Metazoa</taxon>
        <taxon>Ecdysozoa</taxon>
        <taxon>Arthropoda</taxon>
        <taxon>Chelicerata</taxon>
        <taxon>Arachnida</taxon>
        <taxon>Araneae</taxon>
        <taxon>Araneomorphae</taxon>
        <taxon>Entelegynae</taxon>
        <taxon>Araneoidea</taxon>
        <taxon>Araneidae</taxon>
        <taxon>Araneus</taxon>
    </lineage>
</organism>
<comment type="caution">
    <text evidence="2">The sequence shown here is derived from an EMBL/GenBank/DDBJ whole genome shotgun (WGS) entry which is preliminary data.</text>
</comment>
<gene>
    <name evidence="2" type="ORF">AVEN_196462_1</name>
</gene>
<dbReference type="Proteomes" id="UP000499080">
    <property type="component" value="Unassembled WGS sequence"/>
</dbReference>
<evidence type="ECO:0000256" key="1">
    <source>
        <dbReference type="SAM" id="MobiDB-lite"/>
    </source>
</evidence>
<dbReference type="EMBL" id="BGPR01000033">
    <property type="protein sequence ID" value="GBL83646.1"/>
    <property type="molecule type" value="Genomic_DNA"/>
</dbReference>
<evidence type="ECO:0000313" key="2">
    <source>
        <dbReference type="EMBL" id="GBL83646.1"/>
    </source>
</evidence>
<proteinExistence type="predicted"/>